<dbReference type="WBParaSite" id="BXY_0204800.1">
    <property type="protein sequence ID" value="BXY_0204800.1"/>
    <property type="gene ID" value="BXY_0204800"/>
</dbReference>
<evidence type="ECO:0000256" key="1">
    <source>
        <dbReference type="SAM" id="MobiDB-lite"/>
    </source>
</evidence>
<dbReference type="EMBL" id="CAJFCV020000005">
    <property type="protein sequence ID" value="CAG9125406.1"/>
    <property type="molecule type" value="Genomic_DNA"/>
</dbReference>
<accession>A0A1I7RMW2</accession>
<reference evidence="5" key="1">
    <citation type="submission" date="2016-11" db="UniProtKB">
        <authorList>
            <consortium name="WormBaseParasite"/>
        </authorList>
    </citation>
    <scope>IDENTIFICATION</scope>
</reference>
<evidence type="ECO:0000313" key="2">
    <source>
        <dbReference type="EMBL" id="CAD5232662.1"/>
    </source>
</evidence>
<name>A0A1I7RMW2_BURXY</name>
<evidence type="ECO:0000313" key="3">
    <source>
        <dbReference type="Proteomes" id="UP000095284"/>
    </source>
</evidence>
<feature type="region of interest" description="Disordered" evidence="1">
    <location>
        <begin position="259"/>
        <end position="287"/>
    </location>
</feature>
<dbReference type="OrthoDB" id="5808861at2759"/>
<dbReference type="EMBL" id="CAJFDI010000005">
    <property type="protein sequence ID" value="CAD5232662.1"/>
    <property type="molecule type" value="Genomic_DNA"/>
</dbReference>
<keyword evidence="4" id="KW-1185">Reference proteome</keyword>
<evidence type="ECO:0000313" key="5">
    <source>
        <dbReference type="WBParaSite" id="BXY_0204800.1"/>
    </source>
</evidence>
<dbReference type="AlphaFoldDB" id="A0A1I7RMW2"/>
<feature type="compositionally biased region" description="Acidic residues" evidence="1">
    <location>
        <begin position="262"/>
        <end position="282"/>
    </location>
</feature>
<proteinExistence type="predicted"/>
<dbReference type="Proteomes" id="UP000095284">
    <property type="component" value="Unplaced"/>
</dbReference>
<feature type="region of interest" description="Disordered" evidence="1">
    <location>
        <begin position="1"/>
        <end position="21"/>
    </location>
</feature>
<sequence length="461" mass="53242">MDDPCEETKTPPELRDNSEVESKCDLGQEFGNLSTNCDTDSEIDVGEPPVAGFYEVFDNIERFNDVQVRRSERPRKKKVFDDTVTSFSDSDSDVDLKDFAEKLKTDVRVFDRSNGKRQSATRTRRITTSQLFRVEDPEAPEDPELTQFLRTGTFKTVAEQTSREQFDAKRIDEKKFERTVDSIIKKSWFEDDVKAGIKNAVDAILCHGMTQKRAVRQFKLQWMDLDSILTRIYEKFGFDESGFKVKKISFPKFQPEIRNSDEKDDEFAPPESQDFESSEDEQVSGSDGIEVLSRSAELQMFGREDESDKSKRTSNNFAILGKHANGRKYARYGIYIPSHWKKYKDAMKAGICRSLEFHNYRSQSMLQKRVGVADKYLAIEDVLVNGGSVKRNAMKYNINYSTLQNFSHRAIYVISKVLGETKVLPETVSRREEDQPWDVIFREMVSEAPACCVRVIFKRRK</sequence>
<reference evidence="2" key="2">
    <citation type="submission" date="2020-09" db="EMBL/GenBank/DDBJ databases">
        <authorList>
            <person name="Kikuchi T."/>
        </authorList>
    </citation>
    <scope>NUCLEOTIDE SEQUENCE</scope>
    <source>
        <strain evidence="2">Ka4C1</strain>
    </source>
</reference>
<dbReference type="Proteomes" id="UP000582659">
    <property type="component" value="Unassembled WGS sequence"/>
</dbReference>
<evidence type="ECO:0000313" key="4">
    <source>
        <dbReference type="Proteomes" id="UP000659654"/>
    </source>
</evidence>
<protein>
    <submittedName>
        <fullName evidence="2">(pine wood nematode) hypothetical protein</fullName>
    </submittedName>
</protein>
<organism evidence="3 5">
    <name type="scientific">Bursaphelenchus xylophilus</name>
    <name type="common">Pinewood nematode worm</name>
    <name type="synonym">Aphelenchoides xylophilus</name>
    <dbReference type="NCBI Taxonomy" id="6326"/>
    <lineage>
        <taxon>Eukaryota</taxon>
        <taxon>Metazoa</taxon>
        <taxon>Ecdysozoa</taxon>
        <taxon>Nematoda</taxon>
        <taxon>Chromadorea</taxon>
        <taxon>Rhabditida</taxon>
        <taxon>Tylenchina</taxon>
        <taxon>Tylenchomorpha</taxon>
        <taxon>Aphelenchoidea</taxon>
        <taxon>Aphelenchoididae</taxon>
        <taxon>Bursaphelenchus</taxon>
    </lineage>
</organism>
<dbReference type="Proteomes" id="UP000659654">
    <property type="component" value="Unassembled WGS sequence"/>
</dbReference>
<gene>
    <name evidence="2" type="ORF">BXYJ_LOCUS12753</name>
</gene>